<dbReference type="EMBL" id="CP159218">
    <property type="protein sequence ID" value="XCG64684.1"/>
    <property type="molecule type" value="Genomic_DNA"/>
</dbReference>
<dbReference type="Pfam" id="PF16113">
    <property type="entry name" value="ECH_2"/>
    <property type="match status" value="1"/>
</dbReference>
<feature type="domain" description="Enoyl-CoA hydratase/isomerase" evidence="4">
    <location>
        <begin position="22"/>
        <end position="337"/>
    </location>
</feature>
<evidence type="ECO:0000313" key="5">
    <source>
        <dbReference type="EMBL" id="XCG64684.1"/>
    </source>
</evidence>
<proteinExistence type="predicted"/>
<dbReference type="InterPro" id="IPR045004">
    <property type="entry name" value="ECH_dom"/>
</dbReference>
<dbReference type="PANTHER" id="PTHR43176:SF3">
    <property type="entry name" value="3-HYDROXYISOBUTYRYL-COA HYDROLASE, MITOCHONDRIAL"/>
    <property type="match status" value="1"/>
</dbReference>
<dbReference type="EC" id="3.1.2.4" evidence="2"/>
<dbReference type="NCBIfam" id="NF004127">
    <property type="entry name" value="PRK05617.1"/>
    <property type="match status" value="1"/>
</dbReference>
<evidence type="ECO:0000256" key="1">
    <source>
        <dbReference type="ARBA" id="ARBA00001709"/>
    </source>
</evidence>
<dbReference type="GO" id="GO:0005829">
    <property type="term" value="C:cytosol"/>
    <property type="evidence" value="ECO:0007669"/>
    <property type="project" value="TreeGrafter"/>
</dbReference>
<organism evidence="5">
    <name type="scientific">Nakamurella sp. A5-74</name>
    <dbReference type="NCBI Taxonomy" id="3158264"/>
    <lineage>
        <taxon>Bacteria</taxon>
        <taxon>Bacillati</taxon>
        <taxon>Actinomycetota</taxon>
        <taxon>Actinomycetes</taxon>
        <taxon>Nakamurellales</taxon>
        <taxon>Nakamurellaceae</taxon>
        <taxon>Nakamurella</taxon>
    </lineage>
</organism>
<dbReference type="GO" id="GO:0003860">
    <property type="term" value="F:3-hydroxyisobutyryl-CoA hydrolase activity"/>
    <property type="evidence" value="ECO:0007669"/>
    <property type="project" value="UniProtKB-EC"/>
</dbReference>
<dbReference type="Gene3D" id="3.90.226.10">
    <property type="entry name" value="2-enoyl-CoA Hydratase, Chain A, domain 1"/>
    <property type="match status" value="1"/>
</dbReference>
<evidence type="ECO:0000259" key="4">
    <source>
        <dbReference type="Pfam" id="PF16113"/>
    </source>
</evidence>
<reference evidence="5" key="1">
    <citation type="submission" date="2024-05" db="EMBL/GenBank/DDBJ databases">
        <authorList>
            <person name="Cai S.Y."/>
            <person name="Jin L.M."/>
            <person name="Li H.R."/>
        </authorList>
    </citation>
    <scope>NUCLEOTIDE SEQUENCE</scope>
    <source>
        <strain evidence="5">A5-74</strain>
    </source>
</reference>
<dbReference type="PANTHER" id="PTHR43176">
    <property type="entry name" value="3-HYDROXYISOBUTYRYL-COA HYDROLASE-RELATED"/>
    <property type="match status" value="1"/>
</dbReference>
<gene>
    <name evidence="5" type="ORF">ABLG96_05010</name>
</gene>
<dbReference type="InterPro" id="IPR032259">
    <property type="entry name" value="HIBYL-CoA-H"/>
</dbReference>
<sequence length="338" mass="35254">MTSPQTGAPDEILLVSVEGGLGHATLNRPRQLNALSVELIDQLAARLRAWAADDTITAVLVTGAGDRGLCAGGDIKQLYAGVKSGDGPGDFFEHEYAMNLLIAQYPKPYVVVMDGITMGGGVGISVHGSVRVVTERTLVAMPEAGIGLFPDVGALYWLARCPGEFGTHLALSGARIDGPTAIAAGFADHFLPSDRAPELVAALTAGGAAALQSFGWPETPVAQPTPAWIDECYSGNDVTEIVARLASHPHPDAVAAARLIGTLSPTSLTVTLAALRRAATMDIAAVLAQDLVLTGHFVNVPDLVEGIRAQLIDKDRTPRWDPPTLADVDPDTVAAFFA</sequence>
<dbReference type="GO" id="GO:0006574">
    <property type="term" value="P:L-valine catabolic process"/>
    <property type="evidence" value="ECO:0007669"/>
    <property type="project" value="TreeGrafter"/>
</dbReference>
<dbReference type="CDD" id="cd06558">
    <property type="entry name" value="crotonase-like"/>
    <property type="match status" value="1"/>
</dbReference>
<dbReference type="InterPro" id="IPR029045">
    <property type="entry name" value="ClpP/crotonase-like_dom_sf"/>
</dbReference>
<dbReference type="RefSeq" id="WP_353650297.1">
    <property type="nucleotide sequence ID" value="NZ_CP159218.1"/>
</dbReference>
<evidence type="ECO:0000256" key="3">
    <source>
        <dbReference type="ARBA" id="ARBA00022801"/>
    </source>
</evidence>
<name>A0AAU8DTH7_9ACTN</name>
<keyword evidence="3 5" id="KW-0378">Hydrolase</keyword>
<evidence type="ECO:0000256" key="2">
    <source>
        <dbReference type="ARBA" id="ARBA00011915"/>
    </source>
</evidence>
<accession>A0AAU8DTH7</accession>
<comment type="catalytic activity">
    <reaction evidence="1">
        <text>3-hydroxy-2-methylpropanoyl-CoA + H2O = 3-hydroxy-2-methylpropanoate + CoA + H(+)</text>
        <dbReference type="Rhea" id="RHEA:20888"/>
        <dbReference type="ChEBI" id="CHEBI:11805"/>
        <dbReference type="ChEBI" id="CHEBI:15377"/>
        <dbReference type="ChEBI" id="CHEBI:15378"/>
        <dbReference type="ChEBI" id="CHEBI:57287"/>
        <dbReference type="ChEBI" id="CHEBI:57340"/>
        <dbReference type="EC" id="3.1.2.4"/>
    </reaction>
</comment>
<dbReference type="SUPFAM" id="SSF52096">
    <property type="entry name" value="ClpP/crotonase"/>
    <property type="match status" value="1"/>
</dbReference>
<dbReference type="AlphaFoldDB" id="A0AAU8DTH7"/>
<protein>
    <recommendedName>
        <fullName evidence="2">3-hydroxyisobutyryl-CoA hydrolase</fullName>
        <ecNumber evidence="2">3.1.2.4</ecNumber>
    </recommendedName>
</protein>